<dbReference type="Pfam" id="PF00156">
    <property type="entry name" value="Pribosyltran"/>
    <property type="match status" value="1"/>
</dbReference>
<dbReference type="PATRIC" id="fig|1031711.3.peg.2976"/>
<dbReference type="InterPro" id="IPR000836">
    <property type="entry name" value="PRTase_dom"/>
</dbReference>
<dbReference type="HOGENOM" id="CLU_583777_0_0_4"/>
<dbReference type="PANTHER" id="PTHR47505:SF1">
    <property type="entry name" value="DNA UTILIZATION PROTEIN YHGH"/>
    <property type="match status" value="1"/>
</dbReference>
<dbReference type="eggNOG" id="COG1040">
    <property type="taxonomic scope" value="Bacteria"/>
</dbReference>
<accession>F6G5H3</accession>
<evidence type="ECO:0000313" key="5">
    <source>
        <dbReference type="EMBL" id="AEG70337.1"/>
    </source>
</evidence>
<feature type="domain" description="Phosphoribosyltransferase" evidence="3">
    <location>
        <begin position="410"/>
        <end position="465"/>
    </location>
</feature>
<dbReference type="InterPro" id="IPR029057">
    <property type="entry name" value="PRTase-like"/>
</dbReference>
<dbReference type="EMBL" id="CP002819">
    <property type="protein sequence ID" value="AEG70337.1"/>
    <property type="molecule type" value="Genomic_DNA"/>
</dbReference>
<evidence type="ECO:0000313" key="6">
    <source>
        <dbReference type="Proteomes" id="UP000007953"/>
    </source>
</evidence>
<dbReference type="SUPFAM" id="SSF53271">
    <property type="entry name" value="PRTase-like"/>
    <property type="match status" value="1"/>
</dbReference>
<gene>
    <name evidence="5" type="primary">comFC</name>
    <name evidence="5" type="ordered locus">RSPO_c03045</name>
</gene>
<name>F6G5H3_RALS8</name>
<feature type="region of interest" description="Disordered" evidence="2">
    <location>
        <begin position="160"/>
        <end position="199"/>
    </location>
</feature>
<dbReference type="InterPro" id="IPR044005">
    <property type="entry name" value="DZR_2"/>
</dbReference>
<feature type="compositionally biased region" description="Basic residues" evidence="2">
    <location>
        <begin position="161"/>
        <end position="182"/>
    </location>
</feature>
<evidence type="ECO:0000256" key="1">
    <source>
        <dbReference type="ARBA" id="ARBA00008007"/>
    </source>
</evidence>
<proteinExistence type="inferred from homology"/>
<dbReference type="InterPro" id="IPR051910">
    <property type="entry name" value="ComF/GntX_DNA_util-trans"/>
</dbReference>
<dbReference type="AlphaFoldDB" id="F6G5H3"/>
<organism evidence="5 6">
    <name type="scientific">Ralstonia solanacearum (strain Po82)</name>
    <dbReference type="NCBI Taxonomy" id="1031711"/>
    <lineage>
        <taxon>Bacteria</taxon>
        <taxon>Pseudomonadati</taxon>
        <taxon>Pseudomonadota</taxon>
        <taxon>Betaproteobacteria</taxon>
        <taxon>Burkholderiales</taxon>
        <taxon>Burkholderiaceae</taxon>
        <taxon>Ralstonia</taxon>
        <taxon>Ralstonia solanacearum species complex</taxon>
    </lineage>
</organism>
<evidence type="ECO:0000259" key="4">
    <source>
        <dbReference type="Pfam" id="PF18912"/>
    </source>
</evidence>
<dbReference type="Proteomes" id="UP000007953">
    <property type="component" value="Chromosome"/>
</dbReference>
<evidence type="ECO:0000256" key="2">
    <source>
        <dbReference type="SAM" id="MobiDB-lite"/>
    </source>
</evidence>
<dbReference type="CDD" id="cd06223">
    <property type="entry name" value="PRTases_typeI"/>
    <property type="match status" value="1"/>
</dbReference>
<dbReference type="Pfam" id="PF18912">
    <property type="entry name" value="DZR_2"/>
    <property type="match status" value="1"/>
</dbReference>
<dbReference type="KEGG" id="rsn:RSPO_c03045"/>
<protein>
    <submittedName>
        <fullName evidence="5">Competence protein f-related protein</fullName>
    </submittedName>
</protein>
<reference evidence="5 6" key="1">
    <citation type="journal article" date="2011" name="J. Bacteriol.">
        <title>Complete genome sequence of the plant pathogen Ralstonia solanacearum strain Po82.</title>
        <authorList>
            <person name="Xu J."/>
            <person name="Zheng H.J."/>
            <person name="Liu L."/>
            <person name="Pan Z.C."/>
            <person name="Prior P."/>
            <person name="Tang B."/>
            <person name="Xu J.S."/>
            <person name="Zhang H."/>
            <person name="Tian Q."/>
            <person name="Zhang L.Q."/>
            <person name="Feng J."/>
        </authorList>
    </citation>
    <scope>NUCLEOTIDE SEQUENCE [LARGE SCALE GENOMIC DNA]</scope>
    <source>
        <strain evidence="5 6">Po82</strain>
    </source>
</reference>
<evidence type="ECO:0000259" key="3">
    <source>
        <dbReference type="Pfam" id="PF00156"/>
    </source>
</evidence>
<dbReference type="Gene3D" id="3.40.50.2020">
    <property type="match status" value="1"/>
</dbReference>
<sequence>MSTNRSVWTRVSMPASALRNSRKVSGPNRLNISRPPSAVTRCHSGKIWCGDGSQCSARLDHSKSNEASANGNARKSAWAKSNTGRFFSSRPSQPASLRCGSSWRARASMAADQSSPQICASGYCARNTARPWPRPQPRSSARAGVSLMYDSLSCIRCPTSRSRKSTAAKRAARRSKARRKASGRASTGSGIGKERRGNAAAAQYTGGPFRGAVRWHNAHRSVSMRLFAMPVPLLLHRLAAGFRHLLPCACALCGAVQHDLVCAGCIADLDPLLERRRCRQCARPLDRRHPARHCPACLAGAPDFDATVVIADYAWPLDHLVTGLKFGAQLPLAAWLAERLADALLSAPGTLPELILPVPLSMPRLRTRGYNQAWEVARRLGPRLGILAVPGGLRRLRDNPAQSTLDRDERLANLQGAFDVLDPACVAGRHVAVVDDVMTTGATLSEVATQLKRAGAARVTNCVALRTP</sequence>
<comment type="similarity">
    <text evidence="1">Belongs to the ComF/GntX family.</text>
</comment>
<dbReference type="PANTHER" id="PTHR47505">
    <property type="entry name" value="DNA UTILIZATION PROTEIN YHGH"/>
    <property type="match status" value="1"/>
</dbReference>
<feature type="domain" description="Double zinc ribbon" evidence="4">
    <location>
        <begin position="244"/>
        <end position="298"/>
    </location>
</feature>